<dbReference type="EMBL" id="JACCBU010000001">
    <property type="protein sequence ID" value="NYE70913.1"/>
    <property type="molecule type" value="Genomic_DNA"/>
</dbReference>
<proteinExistence type="predicted"/>
<gene>
    <name evidence="1" type="ORF">BKA15_002242</name>
</gene>
<dbReference type="Proteomes" id="UP000569914">
    <property type="component" value="Unassembled WGS sequence"/>
</dbReference>
<comment type="caution">
    <text evidence="1">The sequence shown here is derived from an EMBL/GenBank/DDBJ whole genome shotgun (WGS) entry which is preliminary data.</text>
</comment>
<accession>A0A7Y9I696</accession>
<evidence type="ECO:0000313" key="2">
    <source>
        <dbReference type="Proteomes" id="UP000569914"/>
    </source>
</evidence>
<dbReference type="AlphaFoldDB" id="A0A7Y9I696"/>
<evidence type="ECO:0000313" key="1">
    <source>
        <dbReference type="EMBL" id="NYE70913.1"/>
    </source>
</evidence>
<name>A0A7Y9I696_9ACTN</name>
<keyword evidence="2" id="KW-1185">Reference proteome</keyword>
<protein>
    <submittedName>
        <fullName evidence="1">Uncharacterized protein</fullName>
    </submittedName>
</protein>
<organism evidence="1 2">
    <name type="scientific">Microlunatus parietis</name>
    <dbReference type="NCBI Taxonomy" id="682979"/>
    <lineage>
        <taxon>Bacteria</taxon>
        <taxon>Bacillati</taxon>
        <taxon>Actinomycetota</taxon>
        <taxon>Actinomycetes</taxon>
        <taxon>Propionibacteriales</taxon>
        <taxon>Propionibacteriaceae</taxon>
        <taxon>Microlunatus</taxon>
    </lineage>
</organism>
<sequence>MTELDDLLSRLPQPQETITITGFAVGKSDGYVHLAVRTGIIGVPLDEITDLRRVDAPGTTSEVVEVDVKDPAMITQLRRVQLFPRGGEGVSLAADSGHTTWTIPIHSETATLTGDPLERDMTDDGIHGSEGDDSHIVEAEEIWF</sequence>
<dbReference type="RefSeq" id="WP_179750725.1">
    <property type="nucleotide sequence ID" value="NZ_JACCBU010000001.1"/>
</dbReference>
<reference evidence="1 2" key="1">
    <citation type="submission" date="2020-07" db="EMBL/GenBank/DDBJ databases">
        <title>Sequencing the genomes of 1000 actinobacteria strains.</title>
        <authorList>
            <person name="Klenk H.-P."/>
        </authorList>
    </citation>
    <scope>NUCLEOTIDE SEQUENCE [LARGE SCALE GENOMIC DNA]</scope>
    <source>
        <strain evidence="1 2">DSM 22083</strain>
    </source>
</reference>